<proteinExistence type="predicted"/>
<organism evidence="1">
    <name type="scientific">Spironucleus salmonicida</name>
    <dbReference type="NCBI Taxonomy" id="348837"/>
    <lineage>
        <taxon>Eukaryota</taxon>
        <taxon>Metamonada</taxon>
        <taxon>Diplomonadida</taxon>
        <taxon>Hexamitidae</taxon>
        <taxon>Hexamitinae</taxon>
        <taxon>Spironucleus</taxon>
    </lineage>
</organism>
<keyword evidence="3" id="KW-1185">Reference proteome</keyword>
<evidence type="ECO:0000313" key="1">
    <source>
        <dbReference type="EMBL" id="EST48964.1"/>
    </source>
</evidence>
<accession>V6M6D7</accession>
<dbReference type="OrthoDB" id="276546at2759"/>
<dbReference type="EMBL" id="AUWU02000007">
    <property type="protein sequence ID" value="KAH0570905.1"/>
    <property type="molecule type" value="Genomic_DNA"/>
</dbReference>
<evidence type="ECO:0000313" key="3">
    <source>
        <dbReference type="Proteomes" id="UP000018208"/>
    </source>
</evidence>
<dbReference type="AlphaFoldDB" id="V6M6D7"/>
<evidence type="ECO:0000313" key="2">
    <source>
        <dbReference type="EMBL" id="KAH0570905.1"/>
    </source>
</evidence>
<dbReference type="VEuPathDB" id="GiardiaDB:SS50377_27198"/>
<name>V6M6D7_9EUKA</name>
<sequence length="102" mass="11607">MSPGEVKVKSINILRQDQTQTSFYVEKVELLKNGHIDSQCIITTGCFDNKPYAEEVFAVGCKIVGFSGKFIKNPTILITGNRRYAKYNFYLKGKFSYCTFTD</sequence>
<dbReference type="Proteomes" id="UP000018208">
    <property type="component" value="Unassembled WGS sequence"/>
</dbReference>
<gene>
    <name evidence="1" type="ORF">SS50377_10812</name>
    <name evidence="2" type="ORF">SS50377_27198</name>
</gene>
<reference evidence="2" key="2">
    <citation type="submission" date="2020-12" db="EMBL/GenBank/DDBJ databases">
        <title>New Spironucleus salmonicida genome in near-complete chromosomes.</title>
        <authorList>
            <person name="Xu F."/>
            <person name="Kurt Z."/>
            <person name="Jimenez-Gonzalez A."/>
            <person name="Astvaldsson A."/>
            <person name="Andersson J.O."/>
            <person name="Svard S.G."/>
        </authorList>
    </citation>
    <scope>NUCLEOTIDE SEQUENCE</scope>
    <source>
        <strain evidence="2">ATCC 50377</strain>
    </source>
</reference>
<reference evidence="1 2" key="1">
    <citation type="journal article" date="2014" name="PLoS Genet.">
        <title>The Genome of Spironucleus salmonicida Highlights a Fish Pathogen Adapted to Fluctuating Environments.</title>
        <authorList>
            <person name="Xu F."/>
            <person name="Jerlstrom-Hultqvist J."/>
            <person name="Einarsson E."/>
            <person name="Astvaldsson A."/>
            <person name="Svard S.G."/>
            <person name="Andersson J.O."/>
        </authorList>
    </citation>
    <scope>NUCLEOTIDE SEQUENCE</scope>
    <source>
        <strain evidence="2">ATCC 50377</strain>
    </source>
</reference>
<dbReference type="EMBL" id="KI545970">
    <property type="protein sequence ID" value="EST48964.1"/>
    <property type="molecule type" value="Genomic_DNA"/>
</dbReference>
<protein>
    <submittedName>
        <fullName evidence="1">Uncharacterized protein</fullName>
    </submittedName>
</protein>